<dbReference type="GO" id="GO:0033627">
    <property type="term" value="P:cell adhesion mediated by integrin"/>
    <property type="evidence" value="ECO:0007669"/>
    <property type="project" value="TreeGrafter"/>
</dbReference>
<comment type="caution">
    <text evidence="13">The sequence shown here is derived from an EMBL/GenBank/DDBJ whole genome shotgun (WGS) entry which is preliminary data.</text>
</comment>
<dbReference type="PROSITE" id="PS00107">
    <property type="entry name" value="PROTEIN_KINASE_ATP"/>
    <property type="match status" value="1"/>
</dbReference>
<dbReference type="InterPro" id="IPR015439">
    <property type="entry name" value="Integrin_b-2_sf"/>
</dbReference>
<dbReference type="SUPFAM" id="SSF53300">
    <property type="entry name" value="vWA-like"/>
    <property type="match status" value="1"/>
</dbReference>
<evidence type="ECO:0000256" key="3">
    <source>
        <dbReference type="ARBA" id="ARBA00022692"/>
    </source>
</evidence>
<dbReference type="GO" id="GO:0098609">
    <property type="term" value="P:cell-cell adhesion"/>
    <property type="evidence" value="ECO:0007669"/>
    <property type="project" value="TreeGrafter"/>
</dbReference>
<reference evidence="13" key="1">
    <citation type="submission" date="2023-03" db="EMBL/GenBank/DDBJ databases">
        <authorList>
            <person name="Steffen K."/>
            <person name="Cardenas P."/>
        </authorList>
    </citation>
    <scope>NUCLEOTIDE SEQUENCE</scope>
</reference>
<keyword evidence="9" id="KW-0325">Glycoprotein</keyword>
<evidence type="ECO:0000256" key="11">
    <source>
        <dbReference type="RuleBase" id="RU000633"/>
    </source>
</evidence>
<dbReference type="GO" id="GO:0005178">
    <property type="term" value="F:integrin binding"/>
    <property type="evidence" value="ECO:0007669"/>
    <property type="project" value="TreeGrafter"/>
</dbReference>
<dbReference type="GO" id="GO:0007160">
    <property type="term" value="P:cell-matrix adhesion"/>
    <property type="evidence" value="ECO:0007669"/>
    <property type="project" value="TreeGrafter"/>
</dbReference>
<keyword evidence="10" id="KW-0547">Nucleotide-binding</keyword>
<dbReference type="InterPro" id="IPR001245">
    <property type="entry name" value="Ser-Thr/Tyr_kinase_cat_dom"/>
</dbReference>
<dbReference type="GO" id="GO:0005925">
    <property type="term" value="C:focal adhesion"/>
    <property type="evidence" value="ECO:0007669"/>
    <property type="project" value="TreeGrafter"/>
</dbReference>
<dbReference type="InterPro" id="IPR032695">
    <property type="entry name" value="Integrin_dom_sf"/>
</dbReference>
<dbReference type="SMART" id="SM00187">
    <property type="entry name" value="INB"/>
    <property type="match status" value="1"/>
</dbReference>
<dbReference type="Pfam" id="PF07714">
    <property type="entry name" value="PK_Tyr_Ser-Thr"/>
    <property type="match status" value="1"/>
</dbReference>
<accession>A0AA35WYL6</accession>
<dbReference type="GO" id="GO:0009986">
    <property type="term" value="C:cell surface"/>
    <property type="evidence" value="ECO:0007669"/>
    <property type="project" value="TreeGrafter"/>
</dbReference>
<comment type="similarity">
    <text evidence="2 11">Belongs to the integrin beta chain family.</text>
</comment>
<dbReference type="Pfam" id="PF00362">
    <property type="entry name" value="Integrin_beta"/>
    <property type="match status" value="1"/>
</dbReference>
<evidence type="ECO:0000313" key="13">
    <source>
        <dbReference type="EMBL" id="CAI8031495.1"/>
    </source>
</evidence>
<dbReference type="GO" id="GO:0007229">
    <property type="term" value="P:integrin-mediated signaling pathway"/>
    <property type="evidence" value="ECO:0007669"/>
    <property type="project" value="UniProtKB-KW"/>
</dbReference>
<gene>
    <name evidence="13" type="ORF">GBAR_LOCUS17867</name>
</gene>
<dbReference type="Gene3D" id="1.10.510.10">
    <property type="entry name" value="Transferase(Phosphotransferase) domain 1"/>
    <property type="match status" value="1"/>
</dbReference>
<dbReference type="Proteomes" id="UP001174909">
    <property type="component" value="Unassembled WGS sequence"/>
</dbReference>
<keyword evidence="8" id="KW-1015">Disulfide bond</keyword>
<evidence type="ECO:0000256" key="4">
    <source>
        <dbReference type="ARBA" id="ARBA00022737"/>
    </source>
</evidence>
<dbReference type="GO" id="GO:0008305">
    <property type="term" value="C:integrin complex"/>
    <property type="evidence" value="ECO:0007669"/>
    <property type="project" value="TreeGrafter"/>
</dbReference>
<dbReference type="AlphaFoldDB" id="A0AA35WYL6"/>
<evidence type="ECO:0000256" key="2">
    <source>
        <dbReference type="ARBA" id="ARBA00007449"/>
    </source>
</evidence>
<dbReference type="SMART" id="SM00219">
    <property type="entry name" value="TyrKc"/>
    <property type="match status" value="1"/>
</dbReference>
<keyword evidence="14" id="KW-1185">Reference proteome</keyword>
<feature type="non-terminal residue" evidence="13">
    <location>
        <position position="1"/>
    </location>
</feature>
<dbReference type="SUPFAM" id="SSF69179">
    <property type="entry name" value="Integrin domains"/>
    <property type="match status" value="1"/>
</dbReference>
<keyword evidence="3 11" id="KW-0812">Transmembrane</keyword>
<evidence type="ECO:0000259" key="12">
    <source>
        <dbReference type="PROSITE" id="PS50011"/>
    </source>
</evidence>
<keyword evidence="11" id="KW-0130">Cell adhesion</keyword>
<evidence type="ECO:0000256" key="10">
    <source>
        <dbReference type="PROSITE-ProRule" id="PRU10141"/>
    </source>
</evidence>
<dbReference type="GO" id="GO:0005524">
    <property type="term" value="F:ATP binding"/>
    <property type="evidence" value="ECO:0007669"/>
    <property type="project" value="UniProtKB-UniRule"/>
</dbReference>
<keyword evidence="5" id="KW-1133">Transmembrane helix</keyword>
<keyword evidence="6 11" id="KW-0401">Integrin</keyword>
<keyword evidence="4" id="KW-0677">Repeat</keyword>
<evidence type="ECO:0000256" key="7">
    <source>
        <dbReference type="ARBA" id="ARBA00023136"/>
    </source>
</evidence>
<protein>
    <recommendedName>
        <fullName evidence="11">Integrin beta</fullName>
    </recommendedName>
</protein>
<organism evidence="13 14">
    <name type="scientific">Geodia barretti</name>
    <name type="common">Barrett's horny sponge</name>
    <dbReference type="NCBI Taxonomy" id="519541"/>
    <lineage>
        <taxon>Eukaryota</taxon>
        <taxon>Metazoa</taxon>
        <taxon>Porifera</taxon>
        <taxon>Demospongiae</taxon>
        <taxon>Heteroscleromorpha</taxon>
        <taxon>Tetractinellida</taxon>
        <taxon>Astrophorina</taxon>
        <taxon>Geodiidae</taxon>
        <taxon>Geodia</taxon>
    </lineage>
</organism>
<name>A0AA35WYL6_GEOBA</name>
<dbReference type="EMBL" id="CASHTH010002541">
    <property type="protein sequence ID" value="CAI8031495.1"/>
    <property type="molecule type" value="Genomic_DNA"/>
</dbReference>
<dbReference type="InterPro" id="IPR000719">
    <property type="entry name" value="Prot_kinase_dom"/>
</dbReference>
<dbReference type="PANTHER" id="PTHR10082">
    <property type="entry name" value="INTEGRIN BETA SUBUNIT"/>
    <property type="match status" value="1"/>
</dbReference>
<feature type="domain" description="Protein kinase" evidence="12">
    <location>
        <begin position="840"/>
        <end position="1024"/>
    </location>
</feature>
<keyword evidence="7" id="KW-0472">Membrane</keyword>
<dbReference type="PANTHER" id="PTHR10082:SF60">
    <property type="entry name" value="INTEGRIN BETA-PS"/>
    <property type="match status" value="1"/>
</dbReference>
<evidence type="ECO:0000313" key="14">
    <source>
        <dbReference type="Proteomes" id="UP001174909"/>
    </source>
</evidence>
<feature type="binding site" evidence="10">
    <location>
        <position position="873"/>
    </location>
    <ligand>
        <name>ATP</name>
        <dbReference type="ChEBI" id="CHEBI:30616"/>
    </ligand>
</feature>
<dbReference type="GO" id="GO:0004713">
    <property type="term" value="F:protein tyrosine kinase activity"/>
    <property type="evidence" value="ECO:0007669"/>
    <property type="project" value="InterPro"/>
</dbReference>
<evidence type="ECO:0000256" key="6">
    <source>
        <dbReference type="ARBA" id="ARBA00023037"/>
    </source>
</evidence>
<dbReference type="InterPro" id="IPR015812">
    <property type="entry name" value="Integrin_bsu"/>
</dbReference>
<dbReference type="PROSITE" id="PS50011">
    <property type="entry name" value="PROTEIN_KINASE_DOM"/>
    <property type="match status" value="1"/>
</dbReference>
<dbReference type="PROSITE" id="PS00109">
    <property type="entry name" value="PROTEIN_KINASE_TYR"/>
    <property type="match status" value="1"/>
</dbReference>
<evidence type="ECO:0000256" key="5">
    <source>
        <dbReference type="ARBA" id="ARBA00022989"/>
    </source>
</evidence>
<dbReference type="Gene3D" id="3.40.50.410">
    <property type="entry name" value="von Willebrand factor, type A domain"/>
    <property type="match status" value="1"/>
</dbReference>
<proteinExistence type="inferred from homology"/>
<dbReference type="Gene3D" id="3.30.200.20">
    <property type="entry name" value="Phosphorylase Kinase, domain 1"/>
    <property type="match status" value="1"/>
</dbReference>
<evidence type="ECO:0000256" key="8">
    <source>
        <dbReference type="ARBA" id="ARBA00023157"/>
    </source>
</evidence>
<dbReference type="PRINTS" id="PR01186">
    <property type="entry name" value="INTEGRINB"/>
</dbReference>
<comment type="subcellular location">
    <subcellularLocation>
        <location evidence="11">Cell membrane</location>
        <topology evidence="11">Single-pass type I membrane protein</topology>
    </subcellularLocation>
    <subcellularLocation>
        <location evidence="1">Membrane</location>
        <topology evidence="1">Single-pass type I membrane protein</topology>
    </subcellularLocation>
</comment>
<dbReference type="GO" id="GO:0016477">
    <property type="term" value="P:cell migration"/>
    <property type="evidence" value="ECO:0007669"/>
    <property type="project" value="TreeGrafter"/>
</dbReference>
<dbReference type="Gene3D" id="2.60.40.1510">
    <property type="entry name" value="ntegrin, alpha v. Chain A, domain 3"/>
    <property type="match status" value="1"/>
</dbReference>
<evidence type="ECO:0000256" key="9">
    <source>
        <dbReference type="ARBA" id="ARBA00023180"/>
    </source>
</evidence>
<dbReference type="InterPro" id="IPR036465">
    <property type="entry name" value="vWFA_dom_sf"/>
</dbReference>
<dbReference type="InterPro" id="IPR020635">
    <property type="entry name" value="Tyr_kinase_cat_dom"/>
</dbReference>
<sequence length="1024" mass="113676">WGDNVIFRSVSVVRFFASLRYDPLPDPLLLIISKCSSILMFVCPVPISSPPQPFSGPRCTSYQTADCLSEPEDPVATPPQILRQDQLGEIVQISPQAIRLNLRTGEPQTFTLSVKPARNYPLDMYFLMDLSGSQASDLDSLKNLSNSITDELEQISSQFTVGFGSFVDKVAYPFASTLQNGSDYMTRHLGNMMVECANVILSCGPTYVYRHHLPLTSDSGQLREVLENVTIRGNLDAPEAPLEALLQSVVCLDEVGWRNGSLRIVMILTDAGFKTALDGRVAGLVTRNDGECHLKMNKEGFYEYFRSPEQDYPSIHQVRDKLIENDIITIFAVAEDVVVNRTSTDNIVYRELAKEIGNSRAFVQTIAEDSADIVSVIRIAYESVKRDIVVDGVSGLTIGIAPVLNCNLLSDGSGCANVAPEQLEMFNVTVTMDQCLPDTQTQLLPLPGFGNVELTLVPICECNCSSQMSPNHPSCGDRGSLVCGACDCYEGFYGEQCECDDELGPCLGDCFNRGTCDNCTRECISCDTYQDTIGGVFQIVGSFGERCQCDNSTGAGACPVGRDIDQVCSGWGECMCDGEKCDCDCECGAAPLSGQQYSGDDCGCDPDNCYNEQYPGRECAHSRNRHLDGHCDCNKCECPAEDSVYFNRTCINRIDLCDMFDSCARCWPRGCTTEDCQSGYLEDSMPEDSGALFCQFEQDSCIIVNYLIVPSGPSYSMARVYFLEYSDCQSSEIDSMAWVAPVMAVQGFLLLVAVPVISGLCILRKHNKNHTSKAVRAKYPGMKGKGRTLWKEEVRKKRDDEKEDFETTAALTEPLMMSDVLEELVQEMSSDGLFVPDTSIIIQNVVGEGEFGVVYKALLHGWKEYMYCLVAVKTLKGMFSCCDVKHLAEESKIMATFDHPNVMKLIGVSINKYRNLFIVMPFMAKGSLLYHLTRNRHIFTIESEEITEMPEVTSSRLLSMCLQIAKGMEYLAHNKFVHRDLAARNCMIDLNNVIKVADFGLTEDIYARNYFRQTTEQERMESLL</sequence>
<dbReference type="Gene3D" id="6.20.50.10">
    <property type="match status" value="1"/>
</dbReference>
<keyword evidence="10" id="KW-0067">ATP-binding</keyword>
<dbReference type="InterPro" id="IPR002369">
    <property type="entry name" value="Integrin_bsu_VWA"/>
</dbReference>
<dbReference type="SUPFAM" id="SSF56112">
    <property type="entry name" value="Protein kinase-like (PK-like)"/>
    <property type="match status" value="1"/>
</dbReference>
<dbReference type="InterPro" id="IPR011009">
    <property type="entry name" value="Kinase-like_dom_sf"/>
</dbReference>
<evidence type="ECO:0000256" key="1">
    <source>
        <dbReference type="ARBA" id="ARBA00004479"/>
    </source>
</evidence>
<dbReference type="InterPro" id="IPR008266">
    <property type="entry name" value="Tyr_kinase_AS"/>
</dbReference>
<dbReference type="InterPro" id="IPR017441">
    <property type="entry name" value="Protein_kinase_ATP_BS"/>
</dbReference>